<feature type="compositionally biased region" description="Low complexity" evidence="1">
    <location>
        <begin position="183"/>
        <end position="192"/>
    </location>
</feature>
<accession>A0A9N9PYZ7</accession>
<evidence type="ECO:0000313" key="2">
    <source>
        <dbReference type="EMBL" id="CAG8979978.1"/>
    </source>
</evidence>
<sequence length="235" mass="25260">MTHHTFSTSSTPPLDLDLQSQNQQKLEDTNIMVRTLFFFSAVATLLHATHAGEIQDSKGVVLVPHASRGELDIDVDLRAEMDAEFANLQLRAPPTNFQVFTQSLGGPLPEAITATSDPQRSFQVNGETFTSLGDAVQRSCAIQNDLCSKAANAKPPNQNQNGNGNQNQNKEAKPSQGSGGAKANGQQGAKAEGGTDELTVSNCEKQQGACRDANKQLVEMRLDEQSSTTEQLVFC</sequence>
<keyword evidence="3" id="KW-1185">Reference proteome</keyword>
<reference evidence="2" key="1">
    <citation type="submission" date="2021-07" db="EMBL/GenBank/DDBJ databases">
        <authorList>
            <person name="Durling M."/>
        </authorList>
    </citation>
    <scope>NUCLEOTIDE SEQUENCE</scope>
</reference>
<dbReference type="OrthoDB" id="2507450at2759"/>
<evidence type="ECO:0000313" key="3">
    <source>
        <dbReference type="Proteomes" id="UP000701801"/>
    </source>
</evidence>
<name>A0A9N9PYZ7_9HELO</name>
<protein>
    <submittedName>
        <fullName evidence="2">Uncharacterized protein</fullName>
    </submittedName>
</protein>
<evidence type="ECO:0000256" key="1">
    <source>
        <dbReference type="SAM" id="MobiDB-lite"/>
    </source>
</evidence>
<comment type="caution">
    <text evidence="2">The sequence shown here is derived from an EMBL/GenBank/DDBJ whole genome shotgun (WGS) entry which is preliminary data.</text>
</comment>
<feature type="region of interest" description="Disordered" evidence="1">
    <location>
        <begin position="151"/>
        <end position="200"/>
    </location>
</feature>
<dbReference type="AlphaFoldDB" id="A0A9N9PYZ7"/>
<feature type="compositionally biased region" description="Low complexity" evidence="1">
    <location>
        <begin position="151"/>
        <end position="169"/>
    </location>
</feature>
<dbReference type="Proteomes" id="UP000701801">
    <property type="component" value="Unassembled WGS sequence"/>
</dbReference>
<organism evidence="2 3">
    <name type="scientific">Hymenoscyphus albidus</name>
    <dbReference type="NCBI Taxonomy" id="595503"/>
    <lineage>
        <taxon>Eukaryota</taxon>
        <taxon>Fungi</taxon>
        <taxon>Dikarya</taxon>
        <taxon>Ascomycota</taxon>
        <taxon>Pezizomycotina</taxon>
        <taxon>Leotiomycetes</taxon>
        <taxon>Helotiales</taxon>
        <taxon>Helotiaceae</taxon>
        <taxon>Hymenoscyphus</taxon>
    </lineage>
</organism>
<dbReference type="EMBL" id="CAJVRM010000351">
    <property type="protein sequence ID" value="CAG8979978.1"/>
    <property type="molecule type" value="Genomic_DNA"/>
</dbReference>
<proteinExistence type="predicted"/>
<gene>
    <name evidence="2" type="ORF">HYALB_00005150</name>
</gene>